<sequence length="154" mass="17848">MATKAHCKYCFDVLIATLEKRSLSTIQPEFDNSISAFRDSRFRPIKVDELPNLINCVSVLTNFELAKNYLDWEVGKHGIIINFVDNGIKRNGTFLPEVADEQEWDHIETIDNLIYKAGYEREISKSLRESLQVTRYQSSKESMSYSEYAKLLKN</sequence>
<dbReference type="OrthoDB" id="24630at2759"/>
<dbReference type="PANTHER" id="PTHR13016:SF0">
    <property type="entry name" value="AMME SYNDROME CANDIDATE GENE 1 PROTEIN"/>
    <property type="match status" value="1"/>
</dbReference>
<keyword evidence="3" id="KW-1185">Reference proteome</keyword>
<evidence type="ECO:0000313" key="3">
    <source>
        <dbReference type="Proteomes" id="UP000187429"/>
    </source>
</evidence>
<evidence type="ECO:0000313" key="2">
    <source>
        <dbReference type="EMBL" id="OMJ30088.1"/>
    </source>
</evidence>
<reference evidence="3" key="1">
    <citation type="submission" date="2017-01" db="EMBL/GenBank/DDBJ databases">
        <authorList>
            <person name="Wang Y."/>
            <person name="White M."/>
            <person name="Kvist S."/>
            <person name="Moncalvo J.-M."/>
        </authorList>
    </citation>
    <scope>NUCLEOTIDE SEQUENCE [LARGE SCALE GENOMIC DNA]</scope>
    <source>
        <strain evidence="3">ID-206-W2</strain>
    </source>
</reference>
<protein>
    <submittedName>
        <fullName evidence="2">AMMECR1-like protein</fullName>
    </submittedName>
</protein>
<dbReference type="Gene3D" id="3.30.1490.150">
    <property type="entry name" value="Hypothetical protein ph0010, domain 2"/>
    <property type="match status" value="1"/>
</dbReference>
<dbReference type="InterPro" id="IPR036071">
    <property type="entry name" value="AMMECR1_dom_sf"/>
</dbReference>
<name>A0A1R1YT64_9FUNG</name>
<proteinExistence type="predicted"/>
<evidence type="ECO:0000259" key="1">
    <source>
        <dbReference type="PROSITE" id="PS51112"/>
    </source>
</evidence>
<dbReference type="Proteomes" id="UP000187429">
    <property type="component" value="Unassembled WGS sequence"/>
</dbReference>
<accession>A0A1R1YT64</accession>
<dbReference type="InterPro" id="IPR023473">
    <property type="entry name" value="AMMECR1"/>
</dbReference>
<gene>
    <name evidence="2" type="ORF">AYI69_g378</name>
</gene>
<organism evidence="2 3">
    <name type="scientific">Smittium culicis</name>
    <dbReference type="NCBI Taxonomy" id="133412"/>
    <lineage>
        <taxon>Eukaryota</taxon>
        <taxon>Fungi</taxon>
        <taxon>Fungi incertae sedis</taxon>
        <taxon>Zoopagomycota</taxon>
        <taxon>Kickxellomycotina</taxon>
        <taxon>Harpellomycetes</taxon>
        <taxon>Harpellales</taxon>
        <taxon>Legeriomycetaceae</taxon>
        <taxon>Smittium</taxon>
    </lineage>
</organism>
<dbReference type="Pfam" id="PF01871">
    <property type="entry name" value="AMMECR1"/>
    <property type="match status" value="1"/>
</dbReference>
<dbReference type="PANTHER" id="PTHR13016">
    <property type="entry name" value="AMMECR1 HOMOLOG"/>
    <property type="match status" value="1"/>
</dbReference>
<dbReference type="SUPFAM" id="SSF143447">
    <property type="entry name" value="AMMECR1-like"/>
    <property type="match status" value="1"/>
</dbReference>
<dbReference type="AlphaFoldDB" id="A0A1R1YT64"/>
<comment type="caution">
    <text evidence="2">The sequence shown here is derived from an EMBL/GenBank/DDBJ whole genome shotgun (WGS) entry which is preliminary data.</text>
</comment>
<dbReference type="EMBL" id="LSSM01000085">
    <property type="protein sequence ID" value="OMJ30088.1"/>
    <property type="molecule type" value="Genomic_DNA"/>
</dbReference>
<dbReference type="InterPro" id="IPR002733">
    <property type="entry name" value="AMMECR1_domain"/>
</dbReference>
<dbReference type="PROSITE" id="PS51112">
    <property type="entry name" value="AMMECR1"/>
    <property type="match status" value="1"/>
</dbReference>
<feature type="domain" description="AMMECR1" evidence="1">
    <location>
        <begin position="1"/>
        <end position="152"/>
    </location>
</feature>